<keyword evidence="4" id="KW-1185">Reference proteome</keyword>
<reference evidence="3" key="1">
    <citation type="journal article" date="2023" name="Science">
        <title>Elucidation of the pathway for biosynthesis of saponin adjuvants from the soapbark tree.</title>
        <authorList>
            <person name="Reed J."/>
            <person name="Orme A."/>
            <person name="El-Demerdash A."/>
            <person name="Owen C."/>
            <person name="Martin L.B.B."/>
            <person name="Misra R.C."/>
            <person name="Kikuchi S."/>
            <person name="Rejzek M."/>
            <person name="Martin A.C."/>
            <person name="Harkess A."/>
            <person name="Leebens-Mack J."/>
            <person name="Louveau T."/>
            <person name="Stephenson M.J."/>
            <person name="Osbourn A."/>
        </authorList>
    </citation>
    <scope>NUCLEOTIDE SEQUENCE</scope>
    <source>
        <strain evidence="3">S10</strain>
    </source>
</reference>
<evidence type="ECO:0000256" key="2">
    <source>
        <dbReference type="SAM" id="MobiDB-lite"/>
    </source>
</evidence>
<feature type="compositionally biased region" description="Pro residues" evidence="2">
    <location>
        <begin position="1"/>
        <end position="16"/>
    </location>
</feature>
<dbReference type="Gene3D" id="2.40.160.200">
    <property type="entry name" value="LURP1-related"/>
    <property type="match status" value="1"/>
</dbReference>
<dbReference type="InterPro" id="IPR007612">
    <property type="entry name" value="LOR"/>
</dbReference>
<dbReference type="PANTHER" id="PTHR31087:SF160">
    <property type="entry name" value="PROTEIN LURP-ONE-RELATED 1-RELATED"/>
    <property type="match status" value="1"/>
</dbReference>
<evidence type="ECO:0000313" key="3">
    <source>
        <dbReference type="EMBL" id="KAJ7950076.1"/>
    </source>
</evidence>
<dbReference type="PANTHER" id="PTHR31087">
    <property type="match status" value="1"/>
</dbReference>
<dbReference type="SUPFAM" id="SSF54518">
    <property type="entry name" value="Tubby C-terminal domain-like"/>
    <property type="match status" value="1"/>
</dbReference>
<comment type="similarity">
    <text evidence="1">Belongs to the LOR family.</text>
</comment>
<dbReference type="Proteomes" id="UP001163823">
    <property type="component" value="Chromosome 11"/>
</dbReference>
<feature type="region of interest" description="Disordered" evidence="2">
    <location>
        <begin position="1"/>
        <end position="23"/>
    </location>
</feature>
<accession>A0AAD7L256</accession>
<gene>
    <name evidence="3" type="ORF">O6P43_026314</name>
</gene>
<dbReference type="InterPro" id="IPR025659">
    <property type="entry name" value="Tubby-like_C"/>
</dbReference>
<dbReference type="Pfam" id="PF04525">
    <property type="entry name" value="LOR"/>
    <property type="match status" value="1"/>
</dbReference>
<comment type="caution">
    <text evidence="3">The sequence shown here is derived from an EMBL/GenBank/DDBJ whole genome shotgun (WGS) entry which is preliminary data.</text>
</comment>
<dbReference type="EMBL" id="JARAOO010000011">
    <property type="protein sequence ID" value="KAJ7950076.1"/>
    <property type="molecule type" value="Genomic_DNA"/>
</dbReference>
<protein>
    <submittedName>
        <fullName evidence="3">LURP-one-like protein</fullName>
    </submittedName>
</protein>
<evidence type="ECO:0000256" key="1">
    <source>
        <dbReference type="ARBA" id="ARBA00005437"/>
    </source>
</evidence>
<evidence type="ECO:0000313" key="4">
    <source>
        <dbReference type="Proteomes" id="UP001163823"/>
    </source>
</evidence>
<dbReference type="InterPro" id="IPR038595">
    <property type="entry name" value="LOR_sf"/>
</dbReference>
<dbReference type="KEGG" id="qsa:O6P43_026314"/>
<proteinExistence type="inferred from homology"/>
<dbReference type="AlphaFoldDB" id="A0AAD7L256"/>
<sequence length="198" mass="22188">MAAYPYPYPQPQPQPQPQSSGSAVANPIPIIGAQYCAPYPVDLNIVRKAPSYPSVAAVFYSTLPETPSSTLRNKMISMHDRWQAFRGDSTDSKDLIFTAKRSSLVQFKTTLNVFLAITQRKMFVIIRLRGVGWSRSCVIYAGDSDVIVAQMHKKHTVESVLIGKDNFAVTVYPNVDYAFIVTLIEVLNEINREEKEDN</sequence>
<name>A0AAD7L256_QUISA</name>
<organism evidence="3 4">
    <name type="scientific">Quillaja saponaria</name>
    <name type="common">Soap bark tree</name>
    <dbReference type="NCBI Taxonomy" id="32244"/>
    <lineage>
        <taxon>Eukaryota</taxon>
        <taxon>Viridiplantae</taxon>
        <taxon>Streptophyta</taxon>
        <taxon>Embryophyta</taxon>
        <taxon>Tracheophyta</taxon>
        <taxon>Spermatophyta</taxon>
        <taxon>Magnoliopsida</taxon>
        <taxon>eudicotyledons</taxon>
        <taxon>Gunneridae</taxon>
        <taxon>Pentapetalae</taxon>
        <taxon>rosids</taxon>
        <taxon>fabids</taxon>
        <taxon>Fabales</taxon>
        <taxon>Quillajaceae</taxon>
        <taxon>Quillaja</taxon>
    </lineage>
</organism>